<proteinExistence type="predicted"/>
<dbReference type="KEGG" id="more:E1B28_008227"/>
<protein>
    <recommendedName>
        <fullName evidence="2">DUF6534 domain-containing protein</fullName>
    </recommendedName>
</protein>
<keyword evidence="1" id="KW-0812">Transmembrane</keyword>
<name>A0A9P7RYJ3_9AGAR</name>
<evidence type="ECO:0000313" key="4">
    <source>
        <dbReference type="Proteomes" id="UP001049176"/>
    </source>
</evidence>
<reference evidence="3" key="1">
    <citation type="journal article" date="2021" name="Genome Biol. Evol.">
        <title>The assembled and annotated genome of the fairy-ring fungus Marasmius oreades.</title>
        <authorList>
            <person name="Hiltunen M."/>
            <person name="Ament-Velasquez S.L."/>
            <person name="Johannesson H."/>
        </authorList>
    </citation>
    <scope>NUCLEOTIDE SEQUENCE</scope>
    <source>
        <strain evidence="3">03SP1</strain>
    </source>
</reference>
<dbReference type="Proteomes" id="UP001049176">
    <property type="component" value="Chromosome 5"/>
</dbReference>
<dbReference type="InterPro" id="IPR045339">
    <property type="entry name" value="DUF6534"/>
</dbReference>
<dbReference type="Pfam" id="PF20152">
    <property type="entry name" value="DUF6534"/>
    <property type="match status" value="1"/>
</dbReference>
<dbReference type="PANTHER" id="PTHR40465:SF1">
    <property type="entry name" value="DUF6534 DOMAIN-CONTAINING PROTEIN"/>
    <property type="match status" value="1"/>
</dbReference>
<feature type="transmembrane region" description="Helical" evidence="1">
    <location>
        <begin position="66"/>
        <end position="85"/>
    </location>
</feature>
<evidence type="ECO:0000256" key="1">
    <source>
        <dbReference type="SAM" id="Phobius"/>
    </source>
</evidence>
<comment type="caution">
    <text evidence="3">The sequence shown here is derived from an EMBL/GenBank/DDBJ whole genome shotgun (WGS) entry which is preliminary data.</text>
</comment>
<dbReference type="OrthoDB" id="2536347at2759"/>
<dbReference type="RefSeq" id="XP_043008293.1">
    <property type="nucleotide sequence ID" value="XM_043153010.1"/>
</dbReference>
<feature type="transmembrane region" description="Helical" evidence="1">
    <location>
        <begin position="97"/>
        <end position="118"/>
    </location>
</feature>
<dbReference type="GeneID" id="66077303"/>
<sequence length="318" mass="34757">MVSWPSRHVSNSIRLDLLVRSPSLYEDIYYTAFPDDRITHKILVYSTFIAETVQTVMITYDAFQNFAFGFGKVDGLVAFIVQSYFAYRIHLLSGSKVIAGLVLLMALAQVSGAIATGVVAKSVGVFSKIREPCFIPALFWLGGSAACDVTIAIAMTYVLSRRFDDVFHETRDLLKRVIRLTMETGSLTAAFAAIDLILFLAFPTQDYHITPALALSKLYSNSLLVVFNSRVQIQGGRGSSFEASRGNVTGFGSGGMVSARGPSTNIGMGVRCDVEESVWADPIPLNNVNLAKRQSGSSARVLDKKYLSIRPDQLDSPK</sequence>
<accession>A0A9P7RYJ3</accession>
<dbReference type="AlphaFoldDB" id="A0A9P7RYJ3"/>
<evidence type="ECO:0000313" key="3">
    <source>
        <dbReference type="EMBL" id="KAG7091823.1"/>
    </source>
</evidence>
<keyword evidence="1" id="KW-1133">Transmembrane helix</keyword>
<gene>
    <name evidence="3" type="ORF">E1B28_008227</name>
</gene>
<organism evidence="3 4">
    <name type="scientific">Marasmius oreades</name>
    <name type="common">fairy-ring Marasmius</name>
    <dbReference type="NCBI Taxonomy" id="181124"/>
    <lineage>
        <taxon>Eukaryota</taxon>
        <taxon>Fungi</taxon>
        <taxon>Dikarya</taxon>
        <taxon>Basidiomycota</taxon>
        <taxon>Agaricomycotina</taxon>
        <taxon>Agaricomycetes</taxon>
        <taxon>Agaricomycetidae</taxon>
        <taxon>Agaricales</taxon>
        <taxon>Marasmiineae</taxon>
        <taxon>Marasmiaceae</taxon>
        <taxon>Marasmius</taxon>
    </lineage>
</organism>
<dbReference type="EMBL" id="CM032185">
    <property type="protein sequence ID" value="KAG7091823.1"/>
    <property type="molecule type" value="Genomic_DNA"/>
</dbReference>
<feature type="transmembrane region" description="Helical" evidence="1">
    <location>
        <begin position="138"/>
        <end position="159"/>
    </location>
</feature>
<evidence type="ECO:0000259" key="2">
    <source>
        <dbReference type="Pfam" id="PF20152"/>
    </source>
</evidence>
<keyword evidence="4" id="KW-1185">Reference proteome</keyword>
<keyword evidence="1" id="KW-0472">Membrane</keyword>
<feature type="transmembrane region" description="Helical" evidence="1">
    <location>
        <begin position="180"/>
        <end position="202"/>
    </location>
</feature>
<feature type="domain" description="DUF6534" evidence="2">
    <location>
        <begin position="144"/>
        <end position="231"/>
    </location>
</feature>
<dbReference type="PANTHER" id="PTHR40465">
    <property type="entry name" value="CHROMOSOME 1, WHOLE GENOME SHOTGUN SEQUENCE"/>
    <property type="match status" value="1"/>
</dbReference>